<evidence type="ECO:0000313" key="1">
    <source>
        <dbReference type="EMBL" id="GAI53342.1"/>
    </source>
</evidence>
<comment type="caution">
    <text evidence="1">The sequence shown here is derived from an EMBL/GenBank/DDBJ whole genome shotgun (WGS) entry which is preliminary data.</text>
</comment>
<name>X1PAJ0_9ZZZZ</name>
<dbReference type="AlphaFoldDB" id="X1PAJ0"/>
<gene>
    <name evidence="1" type="ORF">S06H3_61528</name>
</gene>
<dbReference type="EMBL" id="BARV01040369">
    <property type="protein sequence ID" value="GAI53342.1"/>
    <property type="molecule type" value="Genomic_DNA"/>
</dbReference>
<accession>X1PAJ0</accession>
<sequence length="84" mass="10059">FVFQDGEKVWSLKGLCEYLKRTRGEKAEEAIRDYMERGDFERWIRESVREAEIAKEVENLSLSIEKQKYDADVLRERICEIISK</sequence>
<reference evidence="1" key="1">
    <citation type="journal article" date="2014" name="Front. Microbiol.">
        <title>High frequency of phylogenetically diverse reductive dehalogenase-homologous genes in deep subseafloor sedimentary metagenomes.</title>
        <authorList>
            <person name="Kawai M."/>
            <person name="Futagami T."/>
            <person name="Toyoda A."/>
            <person name="Takaki Y."/>
            <person name="Nishi S."/>
            <person name="Hori S."/>
            <person name="Arai W."/>
            <person name="Tsubouchi T."/>
            <person name="Morono Y."/>
            <person name="Uchiyama I."/>
            <person name="Ito T."/>
            <person name="Fujiyama A."/>
            <person name="Inagaki F."/>
            <person name="Takami H."/>
        </authorList>
    </citation>
    <scope>NUCLEOTIDE SEQUENCE</scope>
    <source>
        <strain evidence="1">Expedition CK06-06</strain>
    </source>
</reference>
<protein>
    <submittedName>
        <fullName evidence="1">Uncharacterized protein</fullName>
    </submittedName>
</protein>
<feature type="non-terminal residue" evidence="1">
    <location>
        <position position="1"/>
    </location>
</feature>
<organism evidence="1">
    <name type="scientific">marine sediment metagenome</name>
    <dbReference type="NCBI Taxonomy" id="412755"/>
    <lineage>
        <taxon>unclassified sequences</taxon>
        <taxon>metagenomes</taxon>
        <taxon>ecological metagenomes</taxon>
    </lineage>
</organism>
<proteinExistence type="predicted"/>